<dbReference type="PANTHER" id="PTHR21000">
    <property type="entry name" value="DIHYDROXY-ACID DEHYDRATASE DAD"/>
    <property type="match status" value="1"/>
</dbReference>
<evidence type="ECO:0000313" key="3">
    <source>
        <dbReference type="Proteomes" id="UP000594261"/>
    </source>
</evidence>
<sequence>MPEMLTPTSAIIGAGLGKDVALLTDGRFSGASHGFVVGHICPEAQEGGPIGLIENGDIISIDVQKRRIDVEITDEEMERRRKTWTPPAFKANRGVLYKYIKNVQSASRGCVTDE</sequence>
<dbReference type="Gramene" id="QL06p023466:mrna">
    <property type="protein sequence ID" value="QL06p023466:mrna"/>
    <property type="gene ID" value="QL06p023466"/>
</dbReference>
<dbReference type="PANTHER" id="PTHR21000:SF5">
    <property type="entry name" value="DIHYDROXY-ACID DEHYDRATASE, MITOCHONDRIAL"/>
    <property type="match status" value="1"/>
</dbReference>
<dbReference type="Gene3D" id="3.50.30.80">
    <property type="entry name" value="IlvD/EDD C-terminal domain-like"/>
    <property type="match status" value="1"/>
</dbReference>
<dbReference type="InterPro" id="IPR056740">
    <property type="entry name" value="ILV_EDD_C"/>
</dbReference>
<reference evidence="2" key="2">
    <citation type="submission" date="2021-01" db="UniProtKB">
        <authorList>
            <consortium name="EnsemblPlants"/>
        </authorList>
    </citation>
    <scope>IDENTIFICATION</scope>
</reference>
<dbReference type="Pfam" id="PF24877">
    <property type="entry name" value="ILV_EDD_C"/>
    <property type="match status" value="1"/>
</dbReference>
<accession>A0A7N2LYW1</accession>
<dbReference type="Proteomes" id="UP000594261">
    <property type="component" value="Chromosome 6"/>
</dbReference>
<dbReference type="SUPFAM" id="SSF52016">
    <property type="entry name" value="LeuD/IlvD-like"/>
    <property type="match status" value="1"/>
</dbReference>
<dbReference type="InParanoid" id="A0A7N2LYW1"/>
<dbReference type="GO" id="GO:0009082">
    <property type="term" value="P:branched-chain amino acid biosynthetic process"/>
    <property type="evidence" value="ECO:0007669"/>
    <property type="project" value="TreeGrafter"/>
</dbReference>
<dbReference type="EnsemblPlants" id="QL06p023466:mrna">
    <property type="protein sequence ID" value="QL06p023466:mrna"/>
    <property type="gene ID" value="QL06p023466"/>
</dbReference>
<evidence type="ECO:0000313" key="2">
    <source>
        <dbReference type="EnsemblPlants" id="QL06p023466:mrna"/>
    </source>
</evidence>
<dbReference type="PROSITE" id="PS00887">
    <property type="entry name" value="ILVD_EDD_2"/>
    <property type="match status" value="1"/>
</dbReference>
<reference evidence="2 3" key="1">
    <citation type="journal article" date="2016" name="G3 (Bethesda)">
        <title>First Draft Assembly and Annotation of the Genome of a California Endemic Oak Quercus lobata Nee (Fagaceae).</title>
        <authorList>
            <person name="Sork V.L."/>
            <person name="Fitz-Gibbon S.T."/>
            <person name="Puiu D."/>
            <person name="Crepeau M."/>
            <person name="Gugger P.F."/>
            <person name="Sherman R."/>
            <person name="Stevens K."/>
            <person name="Langley C.H."/>
            <person name="Pellegrini M."/>
            <person name="Salzberg S.L."/>
        </authorList>
    </citation>
    <scope>NUCLEOTIDE SEQUENCE [LARGE SCALE GENOMIC DNA]</scope>
    <source>
        <strain evidence="2 3">cv. SW786</strain>
    </source>
</reference>
<dbReference type="InterPro" id="IPR050165">
    <property type="entry name" value="DHAD_IlvD/Edd"/>
</dbReference>
<dbReference type="InterPro" id="IPR020558">
    <property type="entry name" value="DiOHA_6PGluconate_deHydtase_CS"/>
</dbReference>
<protein>
    <recommendedName>
        <fullName evidence="1">Dihydroxy-acid/6-phosphogluconate dehydratase C-terminal domain-containing protein</fullName>
    </recommendedName>
</protein>
<dbReference type="GO" id="GO:0009570">
    <property type="term" value="C:chloroplast stroma"/>
    <property type="evidence" value="ECO:0007669"/>
    <property type="project" value="TreeGrafter"/>
</dbReference>
<name>A0A7N2LYW1_QUELO</name>
<dbReference type="EMBL" id="LRBV02000006">
    <property type="status" value="NOT_ANNOTATED_CDS"/>
    <property type="molecule type" value="Genomic_DNA"/>
</dbReference>
<dbReference type="InterPro" id="IPR042096">
    <property type="entry name" value="Dihydro-acid_dehy_C"/>
</dbReference>
<feature type="domain" description="Dihydroxy-acid/6-phosphogluconate dehydratase C-terminal" evidence="1">
    <location>
        <begin position="1"/>
        <end position="110"/>
    </location>
</feature>
<dbReference type="GO" id="GO:0004160">
    <property type="term" value="F:dihydroxy-acid dehydratase activity"/>
    <property type="evidence" value="ECO:0007669"/>
    <property type="project" value="TreeGrafter"/>
</dbReference>
<proteinExistence type="predicted"/>
<evidence type="ECO:0000259" key="1">
    <source>
        <dbReference type="Pfam" id="PF24877"/>
    </source>
</evidence>
<organism evidence="2 3">
    <name type="scientific">Quercus lobata</name>
    <name type="common">Valley oak</name>
    <dbReference type="NCBI Taxonomy" id="97700"/>
    <lineage>
        <taxon>Eukaryota</taxon>
        <taxon>Viridiplantae</taxon>
        <taxon>Streptophyta</taxon>
        <taxon>Embryophyta</taxon>
        <taxon>Tracheophyta</taxon>
        <taxon>Spermatophyta</taxon>
        <taxon>Magnoliopsida</taxon>
        <taxon>eudicotyledons</taxon>
        <taxon>Gunneridae</taxon>
        <taxon>Pentapetalae</taxon>
        <taxon>rosids</taxon>
        <taxon>fabids</taxon>
        <taxon>Fagales</taxon>
        <taxon>Fagaceae</taxon>
        <taxon>Quercus</taxon>
    </lineage>
</organism>
<dbReference type="OMA" id="NWTAPAY"/>
<dbReference type="AlphaFoldDB" id="A0A7N2LYW1"/>
<keyword evidence="3" id="KW-1185">Reference proteome</keyword>